<proteinExistence type="predicted"/>
<feature type="region of interest" description="Disordered" evidence="1">
    <location>
        <begin position="180"/>
        <end position="265"/>
    </location>
</feature>
<feature type="region of interest" description="Disordered" evidence="1">
    <location>
        <begin position="116"/>
        <end position="164"/>
    </location>
</feature>
<sequence>MSRTYYPAALRNIVSLLETAHLTFVNEFLKTQSSALAVADVYQALIRAVLPFWHYFGDGDLQVRLEHLVKSSSDVLMGLSRPVQPEGEATLQESKNALSVITSTRDATPGTQLTFPNAQVQSPTTMQGSIVCSDTPADPTPSVASPTAIIPKPQPKRSLKAPPLSEHLKNRDLEWFKTHQQSASPAVDPLAHPGAPESMNDAAGPPAAEKLRPSRMPRRIPARPPLSEPMMSADPSNAVDQSSTLPSVDDPAPTDVKEPKEEDVPPVVTEVAMSDPQPENVHEDLEALPSRVPESTVHEVTVPEVTVLEVTAPEVPAPEVTTPLPKPNTNSPAPTQPPSTPSNNVGVESHDGGDSLPSRIDDTFPPVPCPRFGGHMAVMVFQQGLQSHRGTLKINFELDDTRYSQITQWAQRKSSQINLEQSVCISFACYHLPSLLPNSTEDGELPPFETLTMDTPCSWPTTGDLSLQTKRGGKDFVIPLAPPIFVTPDNCVDVSTFVRNGENDFSVVQQSDMSEYMFMLHAHHPTPAQLSYLAEYKREREEWARAIRALYKPEPTESLWRR</sequence>
<feature type="compositionally biased region" description="Polar residues" evidence="1">
    <location>
        <begin position="116"/>
        <end position="132"/>
    </location>
</feature>
<evidence type="ECO:0000313" key="2">
    <source>
        <dbReference type="EMBL" id="OJA15850.1"/>
    </source>
</evidence>
<dbReference type="EMBL" id="LVVM01002840">
    <property type="protein sequence ID" value="OJA15850.1"/>
    <property type="molecule type" value="Genomic_DNA"/>
</dbReference>
<organism evidence="2 3">
    <name type="scientific">Rhizopogon vesiculosus</name>
    <dbReference type="NCBI Taxonomy" id="180088"/>
    <lineage>
        <taxon>Eukaryota</taxon>
        <taxon>Fungi</taxon>
        <taxon>Dikarya</taxon>
        <taxon>Basidiomycota</taxon>
        <taxon>Agaricomycotina</taxon>
        <taxon>Agaricomycetes</taxon>
        <taxon>Agaricomycetidae</taxon>
        <taxon>Boletales</taxon>
        <taxon>Suillineae</taxon>
        <taxon>Rhizopogonaceae</taxon>
        <taxon>Rhizopogon</taxon>
    </lineage>
</organism>
<comment type="caution">
    <text evidence="2">The sequence shown here is derived from an EMBL/GenBank/DDBJ whole genome shotgun (WGS) entry which is preliminary data.</text>
</comment>
<dbReference type="AlphaFoldDB" id="A0A1J8R250"/>
<dbReference type="STRING" id="180088.A0A1J8R250"/>
<keyword evidence="3" id="KW-1185">Reference proteome</keyword>
<dbReference type="OrthoDB" id="3040699at2759"/>
<dbReference type="Proteomes" id="UP000183567">
    <property type="component" value="Unassembled WGS sequence"/>
</dbReference>
<feature type="region of interest" description="Disordered" evidence="1">
    <location>
        <begin position="311"/>
        <end position="364"/>
    </location>
</feature>
<protein>
    <submittedName>
        <fullName evidence="2">Uncharacterized protein</fullName>
    </submittedName>
</protein>
<reference evidence="2 3" key="1">
    <citation type="submission" date="2016-03" db="EMBL/GenBank/DDBJ databases">
        <title>Comparative genomics of the ectomycorrhizal sister species Rhizopogon vinicolor and Rhizopogon vesiculosus (Basidiomycota: Boletales) reveals a divergence of the mating type B locus.</title>
        <authorList>
            <person name="Mujic A.B."/>
            <person name="Kuo A."/>
            <person name="Tritt A."/>
            <person name="Lipzen A."/>
            <person name="Chen C."/>
            <person name="Johnson J."/>
            <person name="Sharma A."/>
            <person name="Barry K."/>
            <person name="Grigoriev I.V."/>
            <person name="Spatafora J.W."/>
        </authorList>
    </citation>
    <scope>NUCLEOTIDE SEQUENCE [LARGE SCALE GENOMIC DNA]</scope>
    <source>
        <strain evidence="2 3">AM-OR11-056</strain>
    </source>
</reference>
<feature type="compositionally biased region" description="Polar residues" evidence="1">
    <location>
        <begin position="234"/>
        <end position="246"/>
    </location>
</feature>
<evidence type="ECO:0000313" key="3">
    <source>
        <dbReference type="Proteomes" id="UP000183567"/>
    </source>
</evidence>
<gene>
    <name evidence="2" type="ORF">AZE42_09898</name>
</gene>
<name>A0A1J8R250_9AGAM</name>
<accession>A0A1J8R250</accession>
<evidence type="ECO:0000256" key="1">
    <source>
        <dbReference type="SAM" id="MobiDB-lite"/>
    </source>
</evidence>